<dbReference type="AlphaFoldDB" id="A0A0D9X6V8"/>
<evidence type="ECO:0000256" key="2">
    <source>
        <dbReference type="ARBA" id="ARBA00023242"/>
    </source>
</evidence>
<evidence type="ECO:0000256" key="3">
    <source>
        <dbReference type="PROSITE-ProRule" id="PRU00358"/>
    </source>
</evidence>
<dbReference type="GO" id="GO:0042054">
    <property type="term" value="F:histone methyltransferase activity"/>
    <property type="evidence" value="ECO:0007669"/>
    <property type="project" value="InterPro"/>
</dbReference>
<evidence type="ECO:0008006" key="9">
    <source>
        <dbReference type="Google" id="ProtNLM"/>
    </source>
</evidence>
<dbReference type="InterPro" id="IPR003105">
    <property type="entry name" value="SRA_YDG"/>
</dbReference>
<dbReference type="Gramene" id="LPERR08G09440.1">
    <property type="protein sequence ID" value="LPERR08G09440.1"/>
    <property type="gene ID" value="LPERR08G09440"/>
</dbReference>
<evidence type="ECO:0000259" key="5">
    <source>
        <dbReference type="PROSITE" id="PS50867"/>
    </source>
</evidence>
<dbReference type="SMART" id="SM00468">
    <property type="entry name" value="PreSET"/>
    <property type="match status" value="1"/>
</dbReference>
<dbReference type="InterPro" id="IPR015947">
    <property type="entry name" value="PUA-like_sf"/>
</dbReference>
<dbReference type="Gene3D" id="2.170.270.10">
    <property type="entry name" value="SET domain"/>
    <property type="match status" value="1"/>
</dbReference>
<dbReference type="Gene3D" id="2.30.280.10">
    <property type="entry name" value="SRA-YDG"/>
    <property type="match status" value="1"/>
</dbReference>
<reference evidence="7 8" key="1">
    <citation type="submission" date="2012-08" db="EMBL/GenBank/DDBJ databases">
        <title>Oryza genome evolution.</title>
        <authorList>
            <person name="Wing R.A."/>
        </authorList>
    </citation>
    <scope>NUCLEOTIDE SEQUENCE</scope>
</reference>
<dbReference type="Proteomes" id="UP000032180">
    <property type="component" value="Chromosome 8"/>
</dbReference>
<dbReference type="GO" id="GO:0008270">
    <property type="term" value="F:zinc ion binding"/>
    <property type="evidence" value="ECO:0007669"/>
    <property type="project" value="InterPro"/>
</dbReference>
<evidence type="ECO:0000259" key="6">
    <source>
        <dbReference type="PROSITE" id="PS51015"/>
    </source>
</evidence>
<keyword evidence="2 3" id="KW-0539">Nucleus</keyword>
<dbReference type="InterPro" id="IPR051357">
    <property type="entry name" value="H3K9_HMTase_SUVAR3-9"/>
</dbReference>
<dbReference type="SUPFAM" id="SSF82199">
    <property type="entry name" value="SET domain"/>
    <property type="match status" value="1"/>
</dbReference>
<reference evidence="7" key="3">
    <citation type="submission" date="2015-04" db="UniProtKB">
        <authorList>
            <consortium name="EnsemblPlants"/>
        </authorList>
    </citation>
    <scope>IDENTIFICATION</scope>
</reference>
<dbReference type="SUPFAM" id="SSF88697">
    <property type="entry name" value="PUA domain-like"/>
    <property type="match status" value="1"/>
</dbReference>
<evidence type="ECO:0000313" key="7">
    <source>
        <dbReference type="EnsemblPlants" id="LPERR08G09440.1"/>
    </source>
</evidence>
<dbReference type="GO" id="GO:0005634">
    <property type="term" value="C:nucleus"/>
    <property type="evidence" value="ECO:0007669"/>
    <property type="project" value="UniProtKB-SubCell"/>
</dbReference>
<feature type="domain" description="YDG" evidence="6">
    <location>
        <begin position="133"/>
        <end position="291"/>
    </location>
</feature>
<sequence length="466" mass="52190">MAGNQHILDAQDSTIHFDSDEDESMPKSVLSMGKSVRGKRGRPQKSAQESSMSMITPEGNNTASLTHPLPIVDRSGPNHPRDTIEDVLMTFGALKRRIMQLKDVKGASKQHIFKALRFMEKAGYHVNRDKRVGEVPGVEIGDMFYFKMEMLLVGLHSNINGGIESMSFAFAGKEEKIATCIVSSGLYENDDDDPYTLIYNGQGKVHQKLQGESTCVCVVNEIDNEDAPRNFTYSIKLDIGSHLVSVGTMHRCECTSSCPRGEDGCSCSKKNGSYLPYTTTGILVCRMPVIYECSNLCACNTYCPNRVVQRGCHLHFEIFKTTTRGWGLRSWDPIPAGAFICEYAGVLIDRHGLIEEDEYIFEVTGFEHNLKWNYIPELLGEPSLCDMNNTFKKLPMVISAKHKGNNLLTIMVKVMVQGVERQKFVSVSHTAAKVLLDNKQLQKKTAQQTLFPEVYFILVLFMSIRV</sequence>
<dbReference type="eggNOG" id="KOG1082">
    <property type="taxonomic scope" value="Eukaryota"/>
</dbReference>
<dbReference type="PANTHER" id="PTHR45660:SF80">
    <property type="entry name" value="OS03G0320400 PROTEIN"/>
    <property type="match status" value="1"/>
</dbReference>
<proteinExistence type="predicted"/>
<dbReference type="PROSITE" id="PS51015">
    <property type="entry name" value="YDG"/>
    <property type="match status" value="1"/>
</dbReference>
<evidence type="ECO:0000256" key="4">
    <source>
        <dbReference type="SAM" id="MobiDB-lite"/>
    </source>
</evidence>
<comment type="subcellular location">
    <subcellularLocation>
        <location evidence="1">Chromosome</location>
    </subcellularLocation>
    <subcellularLocation>
        <location evidence="3">Nucleus</location>
    </subcellularLocation>
</comment>
<dbReference type="InterPro" id="IPR046341">
    <property type="entry name" value="SET_dom_sf"/>
</dbReference>
<dbReference type="EnsemblPlants" id="LPERR08G09440.1">
    <property type="protein sequence ID" value="LPERR08G09440.1"/>
    <property type="gene ID" value="LPERR08G09440"/>
</dbReference>
<keyword evidence="8" id="KW-1185">Reference proteome</keyword>
<dbReference type="InterPro" id="IPR007728">
    <property type="entry name" value="Pre-SET_dom"/>
</dbReference>
<feature type="compositionally biased region" description="Polar residues" evidence="4">
    <location>
        <begin position="45"/>
        <end position="65"/>
    </location>
</feature>
<dbReference type="PANTHER" id="PTHR45660">
    <property type="entry name" value="HISTONE-LYSINE N-METHYLTRANSFERASE SETMAR"/>
    <property type="match status" value="1"/>
</dbReference>
<protein>
    <recommendedName>
        <fullName evidence="9">Pre-SET domain-containing protein</fullName>
    </recommendedName>
</protein>
<dbReference type="Pfam" id="PF02182">
    <property type="entry name" value="SAD_SRA"/>
    <property type="match status" value="1"/>
</dbReference>
<dbReference type="STRING" id="77586.A0A0D9X6V8"/>
<dbReference type="GO" id="GO:0003690">
    <property type="term" value="F:double-stranded DNA binding"/>
    <property type="evidence" value="ECO:0007669"/>
    <property type="project" value="TreeGrafter"/>
</dbReference>
<reference evidence="8" key="2">
    <citation type="submission" date="2013-12" db="EMBL/GenBank/DDBJ databases">
        <authorList>
            <person name="Yu Y."/>
            <person name="Lee S."/>
            <person name="de Baynast K."/>
            <person name="Wissotski M."/>
            <person name="Liu L."/>
            <person name="Talag J."/>
            <person name="Goicoechea J."/>
            <person name="Angelova A."/>
            <person name="Jetty R."/>
            <person name="Kudrna D."/>
            <person name="Golser W."/>
            <person name="Rivera L."/>
            <person name="Zhang J."/>
            <person name="Wing R."/>
        </authorList>
    </citation>
    <scope>NUCLEOTIDE SEQUENCE</scope>
</reference>
<name>A0A0D9X6V8_9ORYZ</name>
<dbReference type="PROSITE" id="PS50867">
    <property type="entry name" value="PRE_SET"/>
    <property type="match status" value="1"/>
</dbReference>
<accession>A0A0D9X6V8</accession>
<dbReference type="InterPro" id="IPR036987">
    <property type="entry name" value="SRA-YDG_sf"/>
</dbReference>
<dbReference type="GO" id="GO:0005694">
    <property type="term" value="C:chromosome"/>
    <property type="evidence" value="ECO:0007669"/>
    <property type="project" value="UniProtKB-SubCell"/>
</dbReference>
<feature type="region of interest" description="Disordered" evidence="4">
    <location>
        <begin position="1"/>
        <end position="80"/>
    </location>
</feature>
<dbReference type="HOGENOM" id="CLU_587106_0_0_1"/>
<evidence type="ECO:0000256" key="1">
    <source>
        <dbReference type="ARBA" id="ARBA00004286"/>
    </source>
</evidence>
<feature type="domain" description="Pre-SET" evidence="5">
    <location>
        <begin position="250"/>
        <end position="311"/>
    </location>
</feature>
<dbReference type="SMART" id="SM00466">
    <property type="entry name" value="SRA"/>
    <property type="match status" value="1"/>
</dbReference>
<evidence type="ECO:0000313" key="8">
    <source>
        <dbReference type="Proteomes" id="UP000032180"/>
    </source>
</evidence>
<organism evidence="7 8">
    <name type="scientific">Leersia perrieri</name>
    <dbReference type="NCBI Taxonomy" id="77586"/>
    <lineage>
        <taxon>Eukaryota</taxon>
        <taxon>Viridiplantae</taxon>
        <taxon>Streptophyta</taxon>
        <taxon>Embryophyta</taxon>
        <taxon>Tracheophyta</taxon>
        <taxon>Spermatophyta</taxon>
        <taxon>Magnoliopsida</taxon>
        <taxon>Liliopsida</taxon>
        <taxon>Poales</taxon>
        <taxon>Poaceae</taxon>
        <taxon>BOP clade</taxon>
        <taxon>Oryzoideae</taxon>
        <taxon>Oryzeae</taxon>
        <taxon>Oryzinae</taxon>
        <taxon>Leersia</taxon>
    </lineage>
</organism>
<dbReference type="Pfam" id="PF05033">
    <property type="entry name" value="Pre-SET"/>
    <property type="match status" value="1"/>
</dbReference>